<protein>
    <submittedName>
        <fullName evidence="9">FtsX-like permease family protein</fullName>
    </submittedName>
</protein>
<dbReference type="OrthoDB" id="5137249at2"/>
<dbReference type="Pfam" id="PF02687">
    <property type="entry name" value="FtsX"/>
    <property type="match status" value="2"/>
</dbReference>
<dbReference type="AlphaFoldDB" id="A0A1V4IQ60"/>
<keyword evidence="3 7" id="KW-0812">Transmembrane</keyword>
<comment type="subcellular location">
    <subcellularLocation>
        <location evidence="1">Cell membrane</location>
        <topology evidence="1">Multi-pass membrane protein</topology>
    </subcellularLocation>
</comment>
<feature type="transmembrane region" description="Helical" evidence="7">
    <location>
        <begin position="1033"/>
        <end position="1053"/>
    </location>
</feature>
<evidence type="ECO:0000256" key="5">
    <source>
        <dbReference type="ARBA" id="ARBA00023136"/>
    </source>
</evidence>
<dbReference type="STRING" id="1450648.CLORY_20170"/>
<name>A0A1V4IQ60_9CLOT</name>
<feature type="coiled-coil region" evidence="6">
    <location>
        <begin position="324"/>
        <end position="365"/>
    </location>
</feature>
<reference evidence="9 10" key="1">
    <citation type="submission" date="2017-03" db="EMBL/GenBank/DDBJ databases">
        <title>Genome sequence of Clostridium oryzae DSM 28571.</title>
        <authorList>
            <person name="Poehlein A."/>
            <person name="Daniel R."/>
        </authorList>
    </citation>
    <scope>NUCLEOTIDE SEQUENCE [LARGE SCALE GENOMIC DNA]</scope>
    <source>
        <strain evidence="9 10">DSM 28571</strain>
    </source>
</reference>
<dbReference type="EMBL" id="MZGV01000018">
    <property type="protein sequence ID" value="OPJ61925.1"/>
    <property type="molecule type" value="Genomic_DNA"/>
</dbReference>
<evidence type="ECO:0000256" key="4">
    <source>
        <dbReference type="ARBA" id="ARBA00022989"/>
    </source>
</evidence>
<dbReference type="Proteomes" id="UP000190080">
    <property type="component" value="Unassembled WGS sequence"/>
</dbReference>
<evidence type="ECO:0000259" key="8">
    <source>
        <dbReference type="Pfam" id="PF02687"/>
    </source>
</evidence>
<feature type="domain" description="ABC3 transporter permease C-terminal" evidence="8">
    <location>
        <begin position="983"/>
        <end position="1089"/>
    </location>
</feature>
<dbReference type="InterPro" id="IPR003838">
    <property type="entry name" value="ABC3_permease_C"/>
</dbReference>
<accession>A0A1V4IQ60</accession>
<feature type="transmembrane region" description="Helical" evidence="7">
    <location>
        <begin position="672"/>
        <end position="697"/>
    </location>
</feature>
<dbReference type="PANTHER" id="PTHR30287:SF1">
    <property type="entry name" value="INNER MEMBRANE PROTEIN"/>
    <property type="match status" value="1"/>
</dbReference>
<keyword evidence="6" id="KW-0175">Coiled coil</keyword>
<feature type="transmembrane region" description="Helical" evidence="7">
    <location>
        <begin position="20"/>
        <end position="37"/>
    </location>
</feature>
<proteinExistence type="predicted"/>
<feature type="domain" description="ABC3 transporter permease C-terminal" evidence="8">
    <location>
        <begin position="583"/>
        <end position="696"/>
    </location>
</feature>
<feature type="transmembrane region" description="Helical" evidence="7">
    <location>
        <begin position="625"/>
        <end position="652"/>
    </location>
</feature>
<dbReference type="InterPro" id="IPR038766">
    <property type="entry name" value="Membrane_comp_ABC_pdt"/>
</dbReference>
<feature type="coiled-coil region" evidence="6">
    <location>
        <begin position="230"/>
        <end position="298"/>
    </location>
</feature>
<keyword evidence="5 7" id="KW-0472">Membrane</keyword>
<evidence type="ECO:0000313" key="10">
    <source>
        <dbReference type="Proteomes" id="UP000190080"/>
    </source>
</evidence>
<feature type="transmembrane region" description="Helical" evidence="7">
    <location>
        <begin position="1073"/>
        <end position="1093"/>
    </location>
</feature>
<dbReference type="GO" id="GO:0005886">
    <property type="term" value="C:plasma membrane"/>
    <property type="evidence" value="ECO:0007669"/>
    <property type="project" value="UniProtKB-SubCell"/>
</dbReference>
<feature type="transmembrane region" description="Helical" evidence="7">
    <location>
        <begin position="980"/>
        <end position="999"/>
    </location>
</feature>
<dbReference type="PANTHER" id="PTHR30287">
    <property type="entry name" value="MEMBRANE COMPONENT OF PREDICTED ABC SUPERFAMILY METABOLITE UPTAKE TRANSPORTER"/>
    <property type="match status" value="1"/>
</dbReference>
<feature type="coiled-coil region" evidence="6">
    <location>
        <begin position="470"/>
        <end position="522"/>
    </location>
</feature>
<keyword evidence="10" id="KW-1185">Reference proteome</keyword>
<evidence type="ECO:0000313" key="9">
    <source>
        <dbReference type="EMBL" id="OPJ61925.1"/>
    </source>
</evidence>
<keyword evidence="2" id="KW-1003">Cell membrane</keyword>
<gene>
    <name evidence="9" type="ORF">CLORY_20170</name>
</gene>
<evidence type="ECO:0000256" key="3">
    <source>
        <dbReference type="ARBA" id="ARBA00022692"/>
    </source>
</evidence>
<evidence type="ECO:0000256" key="7">
    <source>
        <dbReference type="SAM" id="Phobius"/>
    </source>
</evidence>
<dbReference type="RefSeq" id="WP_079423873.1">
    <property type="nucleotide sequence ID" value="NZ_MZGV01000018.1"/>
</dbReference>
<keyword evidence="4 7" id="KW-1133">Transmembrane helix</keyword>
<comment type="caution">
    <text evidence="9">The sequence shown here is derived from an EMBL/GenBank/DDBJ whole genome shotgun (WGS) entry which is preliminary data.</text>
</comment>
<feature type="transmembrane region" description="Helical" evidence="7">
    <location>
        <begin position="749"/>
        <end position="769"/>
    </location>
</feature>
<sequence length="1109" mass="125279">MGKTFYKNIFRDIKKTISRFMSIVIIIALGVSFYAGVRAASPDMKLSGDYYFNKNNLMDFQVMSSLGITKKDISAVKNIDGIANVEGAYSIDAVVEKDKKPFVLNVNSLPQKNVINDLKIVSGRRAFNKNEAVVEERFLKQNGFKLGDSITFTSGDDSNLKDSLKNIKFKIVGTADSPLYVSAQRQLSSVGNGTVSGFVYILPEVFKSKVYSQMYIKTTYKEAKNSLFINEDYKKALKAIEKKIKTLGIRQSEIRYSDIVEDANEKIERTEKKLNSAQKKASKKFNEASKKIRDAKQDIIDNKDKLNSEEIAFNNKIAAGYKKINDGKNKIKQAQKEITAKSKQITDGENKIAEAKKELDKGQNDLILGKKQAVDSIRKAILKSINQAKATNNVQQYTFLKTVYDNDIKEKNFDSMYSSMESDGSLLIINKSFDIKSIKDKFNKANAKLIAGRKELASKEKLINSGKEKLDAGRKQIENSKKEITKAEVELKKGEQEGKERIQQAKEQLSNGQKEIQKNAIKLKKKEKKVNSKFADAKEKIRKSKDKIKDIKSGKWYVLGRSQNLGYENYRQDSSRIDNIGKVFPMIFFLVAALVSLTTMTRMVQESRIEIGTFKALGYSRLAIAAHYFIYSISASAIGSIIGVMLGFRIFTSLVMNAYSSLYTIPYRIMPFNVSLAIQAAAIAIVFTSAASVLAALDELREVPASLMRTKAPKAGKIILLEKITFIWSRLKFTQKVTARNILRYKQRFFMTVIGISACTGLMLTGFGLKSGITGSIERQFNKIYRYNMQTTLTEDVSRSRMEKVKDRIMADSNIKSVLFTHSENATIKNKNSGTEDIYVLVPEGKNDINKYIELNNNNKQIKLKDNGVIITKKLSKLTGKKQGDMIEIKLDDKTIGAKINDVTEHYIQHYVYMSPRYYEKLTGKTLEFNGFYGLLKNLSDNSQNKTSKIVSKIDEVNSTNFKNNSHFDFKKNMKSMDKVVLVLIISAGLLAFVVIYNLTNININERKRELATIKLLGFYNNELAGYVYRENIILTVLGAFVGLLLGIVMDNFVLSTAETNVMLMSRYIKPIYFLYAFILTLCFSLIVNAAMYGKFDRIDMIESLKSAE</sequence>
<evidence type="ECO:0000256" key="1">
    <source>
        <dbReference type="ARBA" id="ARBA00004651"/>
    </source>
</evidence>
<organism evidence="9 10">
    <name type="scientific">Clostridium oryzae</name>
    <dbReference type="NCBI Taxonomy" id="1450648"/>
    <lineage>
        <taxon>Bacteria</taxon>
        <taxon>Bacillati</taxon>
        <taxon>Bacillota</taxon>
        <taxon>Clostridia</taxon>
        <taxon>Eubacteriales</taxon>
        <taxon>Clostridiaceae</taxon>
        <taxon>Clostridium</taxon>
    </lineage>
</organism>
<evidence type="ECO:0000256" key="6">
    <source>
        <dbReference type="SAM" id="Coils"/>
    </source>
</evidence>
<evidence type="ECO:0000256" key="2">
    <source>
        <dbReference type="ARBA" id="ARBA00022475"/>
    </source>
</evidence>